<reference evidence="17 18" key="1">
    <citation type="submission" date="2018-05" db="EMBL/GenBank/DDBJ databases">
        <title>Chitinophaga sp. K3CV102501T nov., isolated from isolated from a monsoon evergreen broad-leaved forest soil.</title>
        <authorList>
            <person name="Lv Y."/>
        </authorList>
    </citation>
    <scope>NUCLEOTIDE SEQUENCE [LARGE SCALE GENOMIC DNA]</scope>
    <source>
        <strain evidence="17 18">GDMCC 1.1325</strain>
    </source>
</reference>
<evidence type="ECO:0000256" key="10">
    <source>
        <dbReference type="PIRSR" id="PIRSR001594-2"/>
    </source>
</evidence>
<dbReference type="PIRSF" id="PIRSF001594">
    <property type="entry name" value="Pyruv_carbox"/>
    <property type="match status" value="1"/>
</dbReference>
<evidence type="ECO:0000313" key="17">
    <source>
        <dbReference type="EMBL" id="RBL90757.1"/>
    </source>
</evidence>
<dbReference type="Gene3D" id="2.40.50.100">
    <property type="match status" value="1"/>
</dbReference>
<dbReference type="Pfam" id="PF02786">
    <property type="entry name" value="CPSase_L_D2"/>
    <property type="match status" value="1"/>
</dbReference>
<dbReference type="InterPro" id="IPR005479">
    <property type="entry name" value="CPAse_ATP-bd"/>
</dbReference>
<feature type="binding site" evidence="10">
    <location>
        <position position="124"/>
    </location>
    <ligand>
        <name>ATP</name>
        <dbReference type="ChEBI" id="CHEBI:30616"/>
    </ligand>
</feature>
<dbReference type="GO" id="GO:0005524">
    <property type="term" value="F:ATP binding"/>
    <property type="evidence" value="ECO:0007669"/>
    <property type="project" value="UniProtKB-UniRule"/>
</dbReference>
<dbReference type="PANTHER" id="PTHR43778:SF2">
    <property type="entry name" value="PYRUVATE CARBOXYLASE, MITOCHONDRIAL"/>
    <property type="match status" value="1"/>
</dbReference>
<dbReference type="AlphaFoldDB" id="A0A365XWM9"/>
<evidence type="ECO:0000256" key="11">
    <source>
        <dbReference type="PIRSR" id="PIRSR001594-3"/>
    </source>
</evidence>
<dbReference type="GO" id="GO:0005737">
    <property type="term" value="C:cytoplasm"/>
    <property type="evidence" value="ECO:0007669"/>
    <property type="project" value="TreeGrafter"/>
</dbReference>
<dbReference type="PROSITE" id="PS50979">
    <property type="entry name" value="BC"/>
    <property type="match status" value="1"/>
</dbReference>
<comment type="function">
    <text evidence="8">Catalyzes a 2-step reaction, involving the ATP-dependent carboxylation of the covalently attached biotin in the first step and the transfer of the carboxyl group to pyruvate in the second.</text>
</comment>
<comment type="cofactor">
    <cofactor evidence="1 8">
        <name>biotin</name>
        <dbReference type="ChEBI" id="CHEBI:57586"/>
    </cofactor>
</comment>
<feature type="binding site" evidence="11">
    <location>
        <position position="747"/>
    </location>
    <ligand>
        <name>Mn(2+)</name>
        <dbReference type="ChEBI" id="CHEBI:29035"/>
    </ligand>
</feature>
<dbReference type="NCBIfam" id="NF009554">
    <property type="entry name" value="PRK12999.1"/>
    <property type="match status" value="1"/>
</dbReference>
<dbReference type="CDD" id="cd06850">
    <property type="entry name" value="biotinyl_domain"/>
    <property type="match status" value="1"/>
</dbReference>
<keyword evidence="5 8" id="KW-0547">Nucleotide-binding</keyword>
<dbReference type="Gene3D" id="3.20.20.70">
    <property type="entry name" value="Aldolase class I"/>
    <property type="match status" value="1"/>
</dbReference>
<evidence type="ECO:0000256" key="1">
    <source>
        <dbReference type="ARBA" id="ARBA00001953"/>
    </source>
</evidence>
<feature type="active site" evidence="9">
    <location>
        <position position="300"/>
    </location>
</feature>
<dbReference type="SMART" id="SM00878">
    <property type="entry name" value="Biotin_carb_C"/>
    <property type="match status" value="1"/>
</dbReference>
<keyword evidence="6 8" id="KW-0067">ATP-binding</keyword>
<dbReference type="InterPro" id="IPR005482">
    <property type="entry name" value="Biotin_COase_C"/>
</dbReference>
<feature type="modified residue" description="N6-carboxylysine" evidence="12">
    <location>
        <position position="718"/>
    </location>
</feature>
<proteinExistence type="predicted"/>
<dbReference type="SUPFAM" id="SSF56059">
    <property type="entry name" value="Glutathione synthetase ATP-binding domain-like"/>
    <property type="match status" value="1"/>
</dbReference>
<evidence type="ECO:0000256" key="4">
    <source>
        <dbReference type="ARBA" id="ARBA00022723"/>
    </source>
</evidence>
<evidence type="ECO:0000256" key="12">
    <source>
        <dbReference type="PIRSR" id="PIRSR001594-4"/>
    </source>
</evidence>
<feature type="domain" description="Biotin carboxylation" evidence="15">
    <location>
        <begin position="8"/>
        <end position="461"/>
    </location>
</feature>
<dbReference type="InterPro" id="IPR055268">
    <property type="entry name" value="PCB-like"/>
</dbReference>
<dbReference type="SUPFAM" id="SSF51246">
    <property type="entry name" value="Rudiment single hybrid motif"/>
    <property type="match status" value="1"/>
</dbReference>
<feature type="domain" description="ATP-grasp" evidence="14">
    <location>
        <begin position="128"/>
        <end position="325"/>
    </location>
</feature>
<dbReference type="PROSITE" id="PS50975">
    <property type="entry name" value="ATP_GRASP"/>
    <property type="match status" value="1"/>
</dbReference>
<dbReference type="InterPro" id="IPR016185">
    <property type="entry name" value="PreATP-grasp_dom_sf"/>
</dbReference>
<evidence type="ECO:0000256" key="2">
    <source>
        <dbReference type="ARBA" id="ARBA00013057"/>
    </source>
</evidence>
<dbReference type="InterPro" id="IPR003379">
    <property type="entry name" value="Carboxylase_cons_dom"/>
</dbReference>
<dbReference type="SUPFAM" id="SSF52440">
    <property type="entry name" value="PreATP-grasp domain"/>
    <property type="match status" value="1"/>
</dbReference>
<dbReference type="GO" id="GO:0006094">
    <property type="term" value="P:gluconeogenesis"/>
    <property type="evidence" value="ECO:0007669"/>
    <property type="project" value="InterPro"/>
</dbReference>
<feature type="domain" description="Pyruvate carboxyltransferase" evidence="16">
    <location>
        <begin position="539"/>
        <end position="808"/>
    </location>
</feature>
<evidence type="ECO:0000259" key="13">
    <source>
        <dbReference type="PROSITE" id="PS50968"/>
    </source>
</evidence>
<evidence type="ECO:0000256" key="3">
    <source>
        <dbReference type="ARBA" id="ARBA00022598"/>
    </source>
</evidence>
<dbReference type="FunFam" id="3.40.50.20:FF:000010">
    <property type="entry name" value="Propionyl-CoA carboxylase subunit alpha"/>
    <property type="match status" value="1"/>
</dbReference>
<evidence type="ECO:0000259" key="16">
    <source>
        <dbReference type="PROSITE" id="PS50991"/>
    </source>
</evidence>
<keyword evidence="7 8" id="KW-0092">Biotin</keyword>
<dbReference type="PANTHER" id="PTHR43778">
    <property type="entry name" value="PYRUVATE CARBOXYLASE"/>
    <property type="match status" value="1"/>
</dbReference>
<dbReference type="PROSITE" id="PS00866">
    <property type="entry name" value="CPSASE_1"/>
    <property type="match status" value="1"/>
</dbReference>
<dbReference type="InterPro" id="IPR011764">
    <property type="entry name" value="Biotin_carboxylation_dom"/>
</dbReference>
<dbReference type="Gene3D" id="3.10.600.10">
    <property type="entry name" value="pyruvate carboxylase f1077a mutant domain"/>
    <property type="match status" value="1"/>
</dbReference>
<dbReference type="InterPro" id="IPR000891">
    <property type="entry name" value="PYR_CT"/>
</dbReference>
<evidence type="ECO:0000256" key="9">
    <source>
        <dbReference type="PIRSR" id="PIRSR001594-1"/>
    </source>
</evidence>
<dbReference type="Pfam" id="PF00682">
    <property type="entry name" value="HMGL-like"/>
    <property type="match status" value="1"/>
</dbReference>
<evidence type="ECO:0000256" key="5">
    <source>
        <dbReference type="ARBA" id="ARBA00022741"/>
    </source>
</evidence>
<evidence type="ECO:0000313" key="18">
    <source>
        <dbReference type="Proteomes" id="UP000253410"/>
    </source>
</evidence>
<feature type="binding site" description="via carbamate group" evidence="11">
    <location>
        <position position="718"/>
    </location>
    <ligand>
        <name>Mn(2+)</name>
        <dbReference type="ChEBI" id="CHEBI:29035"/>
    </ligand>
</feature>
<organism evidence="17 18">
    <name type="scientific">Chitinophaga flava</name>
    <dbReference type="NCBI Taxonomy" id="2259036"/>
    <lineage>
        <taxon>Bacteria</taxon>
        <taxon>Pseudomonadati</taxon>
        <taxon>Bacteroidota</taxon>
        <taxon>Chitinophagia</taxon>
        <taxon>Chitinophagales</taxon>
        <taxon>Chitinophagaceae</taxon>
        <taxon>Chitinophaga</taxon>
    </lineage>
</organism>
<dbReference type="Pfam" id="PF00289">
    <property type="entry name" value="Biotin_carb_N"/>
    <property type="match status" value="1"/>
</dbReference>
<dbReference type="Pfam" id="PF02785">
    <property type="entry name" value="Biotin_carb_C"/>
    <property type="match status" value="1"/>
</dbReference>
<keyword evidence="3 8" id="KW-0436">Ligase</keyword>
<dbReference type="EC" id="6.4.1.1" evidence="2 8"/>
<dbReference type="SUPFAM" id="SSF89000">
    <property type="entry name" value="post-HMGL domain-like"/>
    <property type="match status" value="1"/>
</dbReference>
<dbReference type="InterPro" id="IPR000089">
    <property type="entry name" value="Biotin_lipoyl"/>
</dbReference>
<dbReference type="InterPro" id="IPR005930">
    <property type="entry name" value="Pyruv_COase"/>
</dbReference>
<dbReference type="GO" id="GO:0046872">
    <property type="term" value="F:metal ion binding"/>
    <property type="evidence" value="ECO:0007669"/>
    <property type="project" value="UniProtKB-KW"/>
</dbReference>
<dbReference type="Pfam" id="PF02436">
    <property type="entry name" value="PYC_OADA"/>
    <property type="match status" value="1"/>
</dbReference>
<feature type="binding site" evidence="11">
    <location>
        <position position="548"/>
    </location>
    <ligand>
        <name>Mn(2+)</name>
        <dbReference type="ChEBI" id="CHEBI:29035"/>
    </ligand>
</feature>
<sequence length="1151" mass="129070">MSTPSFKKISKLLVANRGEIAVRVLRAAAELRIRTIAVFTYEDRYSLHRYKADEAYQIGRDDEPLKPYLDIEGLINLAKSQQVDAIHPGYGFLSENVHFARRCQEEGIIFVGPSPEIMARLGDKVAAKALAREAEVPLIEDSRLPLDDVATALQEARRIGFPVMLKAAAGGGGRGMRMVPGEAALERAFLEARSEAAKAFGDDTIFIEKFIEEPKHIEVQLMGDHYGNIIHLYERDCSVQRRFQKVVEIAPSPNLPQHTRDKLYEYALRLAHRVDFNNVGTVEFLVDKAHHIYFIEVNPRIQVEHTVTEEVTGIDIVRSQILIAQGHRLSDPEIFLRGQDDVQLNGFAIQCRITTEDPENNFKPDYGTVIAYRNAGGFGIRLDEGSTYSGVKISPFFDSMLVKVTAWGRTLSGAAGRLHRTLREFRIRGVKTNIRFLENVITNDVFRKGNCTVAFIDQHPELFKLSQIRDRGTKTLMYLADVTVNGHPDIKGRPESRTFRTPVIPSYEPLKPYPAGMKNRLEEMGREAFVQWLRQETPVYYTDTTFRDAHQSLLATRVRTRDMLAVAESYAKNNPEIFSMEVWGGATFDVAMRFLHECPWRRLQLLRKAMPNILLQMLFRGSNAVGYSAYPENLIATFIEKAAENGIDIFRIFDSLNWVEAMAPSIRFVRERTNALAQAAISYTGDVLRPANNKYTLQYYTDLARKLEDAGAHMLAVKDMAGLLKPEAATVLIGTLRDAVKLPVVLHTHDTAGVQAATYLKAIEAGVSVVDTAIASLSGLTSQPNLNSMAAVMDTHARGSRMNLASLNEHSNYWEDVREYYYPFESDMKAGTAQIYENEIPGGQYSNLRQQAESLGLGDKLEEIKQNYAAVNQLFGDIVKVTPSSKVVGDMALFMTSNQLTAEDVLDETRNLAFPASVKGFFRGELGVPYGGFPPKLQQIVLRGERPLAGKPNEHLAPVDFEADFGAFREKYPHTEFLDYLSYHMFPKVFDEYYQHAMVFGNVEAIPTPAFFYGLKQGEEILITLSKGKTIIVKLLYILPADEHGMRTVVFELNGYARKVQVRDHSVKSVVAENKKVTNSAVEIGAPLPGKLSKVLVRSGDVITPNMPLFIIEAMKMETTVTATREGKVKEVLLGEGSMVQQDDLVIEIEK</sequence>
<dbReference type="FunFam" id="3.20.20.70:FF:000033">
    <property type="entry name" value="Pyruvate carboxylase"/>
    <property type="match status" value="1"/>
</dbReference>
<name>A0A365XWM9_9BACT</name>
<dbReference type="PROSITE" id="PS50991">
    <property type="entry name" value="PYR_CT"/>
    <property type="match status" value="1"/>
</dbReference>
<dbReference type="PROSITE" id="PS50968">
    <property type="entry name" value="BIOTINYL_LIPOYL"/>
    <property type="match status" value="1"/>
</dbReference>
<evidence type="ECO:0000259" key="14">
    <source>
        <dbReference type="PROSITE" id="PS50975"/>
    </source>
</evidence>
<dbReference type="Proteomes" id="UP000253410">
    <property type="component" value="Unassembled WGS sequence"/>
</dbReference>
<gene>
    <name evidence="17" type="ORF">DF182_30410</name>
</gene>
<feature type="binding site" evidence="10">
    <location>
        <position position="620"/>
    </location>
    <ligand>
        <name>substrate</name>
    </ligand>
</feature>
<feature type="domain" description="Lipoyl-binding" evidence="13">
    <location>
        <begin position="1081"/>
        <end position="1150"/>
    </location>
</feature>
<comment type="catalytic activity">
    <reaction evidence="8">
        <text>hydrogencarbonate + pyruvate + ATP = oxaloacetate + ADP + phosphate + H(+)</text>
        <dbReference type="Rhea" id="RHEA:20844"/>
        <dbReference type="ChEBI" id="CHEBI:15361"/>
        <dbReference type="ChEBI" id="CHEBI:15378"/>
        <dbReference type="ChEBI" id="CHEBI:16452"/>
        <dbReference type="ChEBI" id="CHEBI:17544"/>
        <dbReference type="ChEBI" id="CHEBI:30616"/>
        <dbReference type="ChEBI" id="CHEBI:43474"/>
        <dbReference type="ChEBI" id="CHEBI:456216"/>
        <dbReference type="EC" id="6.4.1.1"/>
    </reaction>
</comment>
<dbReference type="GO" id="GO:0004736">
    <property type="term" value="F:pyruvate carboxylase activity"/>
    <property type="evidence" value="ECO:0007669"/>
    <property type="project" value="UniProtKB-EC"/>
</dbReference>
<dbReference type="OrthoDB" id="9807469at2"/>
<keyword evidence="18" id="KW-1185">Reference proteome</keyword>
<dbReference type="SUPFAM" id="SSF51230">
    <property type="entry name" value="Single hybrid motif"/>
    <property type="match status" value="1"/>
</dbReference>
<dbReference type="Pfam" id="PF00364">
    <property type="entry name" value="Biotin_lipoyl"/>
    <property type="match status" value="1"/>
</dbReference>
<feature type="binding site" evidence="10">
    <location>
        <position position="882"/>
    </location>
    <ligand>
        <name>substrate</name>
    </ligand>
</feature>
<evidence type="ECO:0000259" key="15">
    <source>
        <dbReference type="PROSITE" id="PS50979"/>
    </source>
</evidence>
<dbReference type="InterPro" id="IPR011053">
    <property type="entry name" value="Single_hybrid_motif"/>
</dbReference>
<evidence type="ECO:0000256" key="6">
    <source>
        <dbReference type="ARBA" id="ARBA00022840"/>
    </source>
</evidence>
<feature type="modified residue" description="N6-biotinyllysine" evidence="12">
    <location>
        <position position="1116"/>
    </location>
</feature>
<dbReference type="InterPro" id="IPR011054">
    <property type="entry name" value="Rudment_hybrid_motif"/>
</dbReference>
<keyword evidence="17" id="KW-0670">Pyruvate</keyword>
<evidence type="ECO:0000256" key="7">
    <source>
        <dbReference type="ARBA" id="ARBA00023267"/>
    </source>
</evidence>
<feature type="binding site" evidence="11">
    <location>
        <position position="749"/>
    </location>
    <ligand>
        <name>Mn(2+)</name>
        <dbReference type="ChEBI" id="CHEBI:29035"/>
    </ligand>
</feature>
<feature type="binding site" evidence="10">
    <location>
        <position position="208"/>
    </location>
    <ligand>
        <name>ATP</name>
        <dbReference type="ChEBI" id="CHEBI:30616"/>
    </ligand>
</feature>
<dbReference type="InterPro" id="IPR013785">
    <property type="entry name" value="Aldolase_TIM"/>
</dbReference>
<comment type="caution">
    <text evidence="17">The sequence shown here is derived from an EMBL/GenBank/DDBJ whole genome shotgun (WGS) entry which is preliminary data.</text>
</comment>
<dbReference type="NCBIfam" id="NF006761">
    <property type="entry name" value="PRK09282.1"/>
    <property type="match status" value="1"/>
</dbReference>
<dbReference type="RefSeq" id="WP_113619512.1">
    <property type="nucleotide sequence ID" value="NZ_QFFJ01000002.1"/>
</dbReference>
<dbReference type="InterPro" id="IPR005481">
    <property type="entry name" value="BC-like_N"/>
</dbReference>
<evidence type="ECO:0000256" key="8">
    <source>
        <dbReference type="PIRNR" id="PIRNR001594"/>
    </source>
</evidence>
<protein>
    <recommendedName>
        <fullName evidence="2 8">Pyruvate carboxylase</fullName>
        <ecNumber evidence="2 8">6.4.1.1</ecNumber>
    </recommendedName>
</protein>
<dbReference type="NCBIfam" id="TIGR01235">
    <property type="entry name" value="pyruv_carbox"/>
    <property type="match status" value="1"/>
</dbReference>
<keyword evidence="4 11" id="KW-0479">Metal-binding</keyword>
<dbReference type="PROSITE" id="PS00867">
    <property type="entry name" value="CPSASE_2"/>
    <property type="match status" value="1"/>
</dbReference>
<dbReference type="FunFam" id="3.30.1490.20:FF:000003">
    <property type="entry name" value="acetyl-CoA carboxylase isoform X1"/>
    <property type="match status" value="1"/>
</dbReference>
<dbReference type="EMBL" id="QFFJ01000002">
    <property type="protein sequence ID" value="RBL90757.1"/>
    <property type="molecule type" value="Genomic_DNA"/>
</dbReference>
<dbReference type="CDD" id="cd07937">
    <property type="entry name" value="DRE_TIM_PC_TC_5S"/>
    <property type="match status" value="1"/>
</dbReference>
<dbReference type="SUPFAM" id="SSF51569">
    <property type="entry name" value="Aldolase"/>
    <property type="match status" value="1"/>
</dbReference>
<dbReference type="InterPro" id="IPR011761">
    <property type="entry name" value="ATP-grasp"/>
</dbReference>
<accession>A0A365XWM9</accession>
<dbReference type="FunFam" id="2.40.50.100:FF:000003">
    <property type="entry name" value="Acetyl-CoA carboxylase biotin carboxyl carrier protein"/>
    <property type="match status" value="1"/>
</dbReference>
<dbReference type="Gene3D" id="3.30.470.20">
    <property type="entry name" value="ATP-grasp fold, B domain"/>
    <property type="match status" value="1"/>
</dbReference>